<proteinExistence type="predicted"/>
<evidence type="ECO:0000313" key="13">
    <source>
        <dbReference type="Proteomes" id="UP000252355"/>
    </source>
</evidence>
<keyword evidence="5" id="KW-0547">Nucleotide-binding</keyword>
<evidence type="ECO:0000313" key="12">
    <source>
        <dbReference type="EMBL" id="RCK79766.1"/>
    </source>
</evidence>
<feature type="domain" description="ATP-citrate synthase ATP-grasp" evidence="11">
    <location>
        <begin position="2"/>
        <end position="232"/>
    </location>
</feature>
<evidence type="ECO:0000259" key="11">
    <source>
        <dbReference type="Pfam" id="PF24948"/>
    </source>
</evidence>
<evidence type="ECO:0000256" key="8">
    <source>
        <dbReference type="ARBA" id="ARBA00023315"/>
    </source>
</evidence>
<dbReference type="PANTHER" id="PTHR11815">
    <property type="entry name" value="SUCCINYL-COA SYNTHETASE BETA CHAIN"/>
    <property type="match status" value="1"/>
</dbReference>
<protein>
    <submittedName>
        <fullName evidence="12">ATP-citrate (Pro-S-)-lyase, subunit 1</fullName>
    </submittedName>
</protein>
<evidence type="ECO:0000256" key="9">
    <source>
        <dbReference type="ARBA" id="ARBA00047593"/>
    </source>
</evidence>
<dbReference type="GO" id="GO:0005829">
    <property type="term" value="C:cytosol"/>
    <property type="evidence" value="ECO:0007669"/>
    <property type="project" value="TreeGrafter"/>
</dbReference>
<dbReference type="Pfam" id="PF16114">
    <property type="entry name" value="Citrate_bind"/>
    <property type="match status" value="1"/>
</dbReference>
<dbReference type="AlphaFoldDB" id="A0A367ZP12"/>
<evidence type="ECO:0000256" key="4">
    <source>
        <dbReference type="ARBA" id="ARBA00022679"/>
    </source>
</evidence>
<keyword evidence="4" id="KW-0808">Transferase</keyword>
<keyword evidence="7" id="KW-0443">Lipid metabolism</keyword>
<keyword evidence="2" id="KW-0963">Cytoplasm</keyword>
<dbReference type="SUPFAM" id="SSF52210">
    <property type="entry name" value="Succinyl-CoA synthetase domains"/>
    <property type="match status" value="1"/>
</dbReference>
<dbReference type="Gene3D" id="3.30.470.110">
    <property type="match status" value="1"/>
</dbReference>
<evidence type="ECO:0000256" key="3">
    <source>
        <dbReference type="ARBA" id="ARBA00022516"/>
    </source>
</evidence>
<dbReference type="GO" id="GO:0016829">
    <property type="term" value="F:lyase activity"/>
    <property type="evidence" value="ECO:0007669"/>
    <property type="project" value="UniProtKB-KW"/>
</dbReference>
<keyword evidence="8" id="KW-0012">Acyltransferase</keyword>
<feature type="domain" description="ATP-citrate synthase citrate-binding" evidence="10">
    <location>
        <begin position="244"/>
        <end position="422"/>
    </location>
</feature>
<reference evidence="12 13" key="1">
    <citation type="submission" date="2018-05" db="EMBL/GenBank/DDBJ databases">
        <title>A metagenomic window into the 2 km-deep terrestrial subsurface aquifer revealed taxonomically and functionally diverse microbial community comprising novel uncultured bacterial lineages.</title>
        <authorList>
            <person name="Kadnikov V.V."/>
            <person name="Mardanov A.V."/>
            <person name="Beletsky A.V."/>
            <person name="Banks D."/>
            <person name="Pimenov N.V."/>
            <person name="Frank Y.A."/>
            <person name="Karnachuk O.V."/>
            <person name="Ravin N.V."/>
        </authorList>
    </citation>
    <scope>NUCLEOTIDE SEQUENCE [LARGE SCALE GENOMIC DNA]</scope>
    <source>
        <strain evidence="12">BY5</strain>
    </source>
</reference>
<dbReference type="Gene3D" id="3.40.50.261">
    <property type="entry name" value="Succinyl-CoA synthetase domains"/>
    <property type="match status" value="1"/>
</dbReference>
<accession>A0A367ZP12</accession>
<evidence type="ECO:0000256" key="1">
    <source>
        <dbReference type="ARBA" id="ARBA00004496"/>
    </source>
</evidence>
<dbReference type="GO" id="GO:0042709">
    <property type="term" value="C:succinate-CoA ligase complex"/>
    <property type="evidence" value="ECO:0007669"/>
    <property type="project" value="TreeGrafter"/>
</dbReference>
<dbReference type="InterPro" id="IPR056749">
    <property type="entry name" value="Citrate_synth_N"/>
</dbReference>
<keyword evidence="6" id="KW-0067">ATP-binding</keyword>
<keyword evidence="12" id="KW-0456">Lyase</keyword>
<dbReference type="Pfam" id="PF24948">
    <property type="entry name" value="Citrate_synth_N"/>
    <property type="match status" value="1"/>
</dbReference>
<dbReference type="GO" id="GO:0003878">
    <property type="term" value="F:ATP citrate synthase activity"/>
    <property type="evidence" value="ECO:0007669"/>
    <property type="project" value="UniProtKB-EC"/>
</dbReference>
<dbReference type="GO" id="GO:0005524">
    <property type="term" value="F:ATP binding"/>
    <property type="evidence" value="ECO:0007669"/>
    <property type="project" value="UniProtKB-KW"/>
</dbReference>
<sequence length="423" mass="47343">MAQRGIREYHGKKMMARHLPTYLGGEFGYDGRIVLVDRHTDWAQLKEDNPWLGKDLLVAKPDQLFGKRGKHGLVLVKKNFEETRAWIKERMGKETKVGDITGTLTHFLIEPWVPHDQEYYVAIKSGAEGDTIYFSLEGGINVEENWEKVISIQVPVLEGIESVDVEKALPKDLGKHRPMVAKFLIGLYKMFADLHFTYLEINPFAIADNKIIPLDLVAKLDDTAEFCAGKLWGDDLEFPAPFGRELTPEEQKVRELDAMSGASLKLTLLNPDGRIWNMVAGGGASVIYADTVCDLGYAKELAFYGEYSGDPSTQLTYEYAKVIMDLMTRKPHPEGKSKALIIGGGIANFTDVAKTFTGIIMALKEYAGKLKKVNTRIYVRRGGPNYHEGLANIRKAAEELGLPIEVHGPEYHMTRIVKDALQA</sequence>
<evidence type="ECO:0000256" key="5">
    <source>
        <dbReference type="ARBA" id="ARBA00022741"/>
    </source>
</evidence>
<organism evidence="12 13">
    <name type="scientific">Candidatus Ozemobacter sibiricus</name>
    <dbReference type="NCBI Taxonomy" id="2268124"/>
    <lineage>
        <taxon>Bacteria</taxon>
        <taxon>Candidatus Ozemobacteria</taxon>
        <taxon>Candidatus Ozemobacterales</taxon>
        <taxon>Candidatus Ozemobacteraceae</taxon>
        <taxon>Candidatus Ozemobacter</taxon>
    </lineage>
</organism>
<keyword evidence="3" id="KW-0444">Lipid biosynthesis</keyword>
<evidence type="ECO:0000256" key="6">
    <source>
        <dbReference type="ARBA" id="ARBA00022840"/>
    </source>
</evidence>
<dbReference type="SUPFAM" id="SSF56059">
    <property type="entry name" value="Glutathione synthetase ATP-binding domain-like"/>
    <property type="match status" value="1"/>
</dbReference>
<dbReference type="GO" id="GO:0006104">
    <property type="term" value="P:succinyl-CoA metabolic process"/>
    <property type="evidence" value="ECO:0007669"/>
    <property type="project" value="TreeGrafter"/>
</dbReference>
<evidence type="ECO:0000256" key="7">
    <source>
        <dbReference type="ARBA" id="ARBA00023098"/>
    </source>
</evidence>
<comment type="catalytic activity">
    <reaction evidence="9">
        <text>oxaloacetate + acetyl-CoA + ADP + phosphate = citrate + ATP + CoA</text>
        <dbReference type="Rhea" id="RHEA:21160"/>
        <dbReference type="ChEBI" id="CHEBI:16452"/>
        <dbReference type="ChEBI" id="CHEBI:16947"/>
        <dbReference type="ChEBI" id="CHEBI:30616"/>
        <dbReference type="ChEBI" id="CHEBI:43474"/>
        <dbReference type="ChEBI" id="CHEBI:57287"/>
        <dbReference type="ChEBI" id="CHEBI:57288"/>
        <dbReference type="ChEBI" id="CHEBI:456216"/>
        <dbReference type="EC" id="2.3.3.8"/>
    </reaction>
</comment>
<dbReference type="FunFam" id="3.40.50.261:FF:000008">
    <property type="entry name" value="ATP-citrate synthase alpha chain protein"/>
    <property type="match status" value="1"/>
</dbReference>
<evidence type="ECO:0000256" key="2">
    <source>
        <dbReference type="ARBA" id="ARBA00022490"/>
    </source>
</evidence>
<dbReference type="GO" id="GO:0006629">
    <property type="term" value="P:lipid metabolic process"/>
    <property type="evidence" value="ECO:0007669"/>
    <property type="project" value="UniProtKB-KW"/>
</dbReference>
<comment type="caution">
    <text evidence="12">The sequence shown here is derived from an EMBL/GenBank/DDBJ whole genome shotgun (WGS) entry which is preliminary data.</text>
</comment>
<dbReference type="InterPro" id="IPR032263">
    <property type="entry name" value="Citrate-bd"/>
</dbReference>
<dbReference type="PANTHER" id="PTHR11815:SF10">
    <property type="entry name" value="SUCCINATE--COA LIGASE [GDP-FORMING] SUBUNIT BETA, MITOCHONDRIAL"/>
    <property type="match status" value="1"/>
</dbReference>
<evidence type="ECO:0000259" key="10">
    <source>
        <dbReference type="Pfam" id="PF16114"/>
    </source>
</evidence>
<gene>
    <name evidence="12" type="ORF">OZSIB_3920</name>
</gene>
<dbReference type="EMBL" id="QOQW01000010">
    <property type="protein sequence ID" value="RCK79766.1"/>
    <property type="molecule type" value="Genomic_DNA"/>
</dbReference>
<dbReference type="GO" id="GO:0004775">
    <property type="term" value="F:succinate-CoA ligase (ADP-forming) activity"/>
    <property type="evidence" value="ECO:0007669"/>
    <property type="project" value="TreeGrafter"/>
</dbReference>
<name>A0A367ZP12_9BACT</name>
<comment type="subcellular location">
    <subcellularLocation>
        <location evidence="1">Cytoplasm</location>
    </subcellularLocation>
</comment>
<dbReference type="GO" id="GO:0006099">
    <property type="term" value="P:tricarboxylic acid cycle"/>
    <property type="evidence" value="ECO:0007669"/>
    <property type="project" value="TreeGrafter"/>
</dbReference>
<dbReference type="InterPro" id="IPR016102">
    <property type="entry name" value="Succinyl-CoA_synth-like"/>
</dbReference>
<dbReference type="Proteomes" id="UP000252355">
    <property type="component" value="Unassembled WGS sequence"/>
</dbReference>